<evidence type="ECO:0000313" key="2">
    <source>
        <dbReference type="EMBL" id="KAK9289450.1"/>
    </source>
</evidence>
<organism evidence="2 3">
    <name type="scientific">Liquidambar formosana</name>
    <name type="common">Formosan gum</name>
    <dbReference type="NCBI Taxonomy" id="63359"/>
    <lineage>
        <taxon>Eukaryota</taxon>
        <taxon>Viridiplantae</taxon>
        <taxon>Streptophyta</taxon>
        <taxon>Embryophyta</taxon>
        <taxon>Tracheophyta</taxon>
        <taxon>Spermatophyta</taxon>
        <taxon>Magnoliopsida</taxon>
        <taxon>eudicotyledons</taxon>
        <taxon>Gunneridae</taxon>
        <taxon>Pentapetalae</taxon>
        <taxon>Saxifragales</taxon>
        <taxon>Altingiaceae</taxon>
        <taxon>Liquidambar</taxon>
    </lineage>
</organism>
<dbReference type="AlphaFoldDB" id="A0AAP0X8J4"/>
<protein>
    <submittedName>
        <fullName evidence="2">Uncharacterized protein</fullName>
    </submittedName>
</protein>
<comment type="caution">
    <text evidence="2">The sequence shown here is derived from an EMBL/GenBank/DDBJ whole genome shotgun (WGS) entry which is preliminary data.</text>
</comment>
<evidence type="ECO:0000313" key="3">
    <source>
        <dbReference type="Proteomes" id="UP001415857"/>
    </source>
</evidence>
<reference evidence="2 3" key="1">
    <citation type="journal article" date="2024" name="Plant J.">
        <title>Genome sequences and population genomics reveal climatic adaptation and genomic divergence between two closely related sweetgum species.</title>
        <authorList>
            <person name="Xu W.Q."/>
            <person name="Ren C.Q."/>
            <person name="Zhang X.Y."/>
            <person name="Comes H.P."/>
            <person name="Liu X.H."/>
            <person name="Li Y.G."/>
            <person name="Kettle C.J."/>
            <person name="Jalonen R."/>
            <person name="Gaisberger H."/>
            <person name="Ma Y.Z."/>
            <person name="Qiu Y.X."/>
        </authorList>
    </citation>
    <scope>NUCLEOTIDE SEQUENCE [LARGE SCALE GENOMIC DNA]</scope>
    <source>
        <strain evidence="2">Hangzhou</strain>
    </source>
</reference>
<accession>A0AAP0X8J4</accession>
<gene>
    <name evidence="2" type="ORF">L1049_007605</name>
</gene>
<evidence type="ECO:0000256" key="1">
    <source>
        <dbReference type="SAM" id="MobiDB-lite"/>
    </source>
</evidence>
<feature type="compositionally biased region" description="Polar residues" evidence="1">
    <location>
        <begin position="1"/>
        <end position="11"/>
    </location>
</feature>
<feature type="region of interest" description="Disordered" evidence="1">
    <location>
        <begin position="1"/>
        <end position="57"/>
    </location>
</feature>
<feature type="compositionally biased region" description="Polar residues" evidence="1">
    <location>
        <begin position="42"/>
        <end position="51"/>
    </location>
</feature>
<dbReference type="Proteomes" id="UP001415857">
    <property type="component" value="Unassembled WGS sequence"/>
</dbReference>
<keyword evidence="3" id="KW-1185">Reference proteome</keyword>
<proteinExistence type="predicted"/>
<name>A0AAP0X8J4_LIQFO</name>
<dbReference type="EMBL" id="JBBPBK010000002">
    <property type="protein sequence ID" value="KAK9289450.1"/>
    <property type="molecule type" value="Genomic_DNA"/>
</dbReference>
<sequence>MNAMTAGQNQGKARKRSPSNQKSALRLTEVEMLGPAARASPYKNSSSACNDHNTDSM</sequence>